<protein>
    <recommendedName>
        <fullName evidence="5">Segregation and condensation protein B</fullName>
    </recommendedName>
</protein>
<evidence type="ECO:0000313" key="8">
    <source>
        <dbReference type="Proteomes" id="UP000594771"/>
    </source>
</evidence>
<dbReference type="GO" id="GO:0005737">
    <property type="term" value="C:cytoplasm"/>
    <property type="evidence" value="ECO:0007669"/>
    <property type="project" value="UniProtKB-SubCell"/>
</dbReference>
<dbReference type="EMBL" id="JAOTML010000012">
    <property type="protein sequence ID" value="MCY3054068.1"/>
    <property type="molecule type" value="Genomic_DNA"/>
</dbReference>
<dbReference type="HAMAP" id="MF_01804">
    <property type="entry name" value="ScpB"/>
    <property type="match status" value="1"/>
</dbReference>
<dbReference type="Pfam" id="PF04079">
    <property type="entry name" value="SMC_ScpB"/>
    <property type="match status" value="1"/>
</dbReference>
<name>A0A109RFP0_9LACT</name>
<dbReference type="InterPro" id="IPR036388">
    <property type="entry name" value="WH-like_DNA-bd_sf"/>
</dbReference>
<reference evidence="6" key="2">
    <citation type="submission" date="2022-09" db="EMBL/GenBank/DDBJ databases">
        <title>Aerococcus urinae taxonomy study.</title>
        <authorList>
            <person name="Christensen J."/>
            <person name="Senneby E."/>
        </authorList>
    </citation>
    <scope>NUCLEOTIDE SEQUENCE</scope>
    <source>
        <strain evidence="6">NLD-066-U95</strain>
    </source>
</reference>
<dbReference type="RefSeq" id="WP_060778059.1">
    <property type="nucleotide sequence ID" value="NZ_CAJHLF010000018.1"/>
</dbReference>
<organism evidence="7 8">
    <name type="scientific">Aerococcus urinae</name>
    <dbReference type="NCBI Taxonomy" id="1376"/>
    <lineage>
        <taxon>Bacteria</taxon>
        <taxon>Bacillati</taxon>
        <taxon>Bacillota</taxon>
        <taxon>Bacilli</taxon>
        <taxon>Lactobacillales</taxon>
        <taxon>Aerococcaceae</taxon>
        <taxon>Aerococcus</taxon>
    </lineage>
</organism>
<comment type="subcellular location">
    <subcellularLocation>
        <location evidence="5">Cytoplasm</location>
    </subcellularLocation>
    <text evidence="5">Associated with two foci at the outer edges of the nucleoid region in young cells, and at four foci within both cell halves in older cells.</text>
</comment>
<dbReference type="Gene3D" id="1.10.10.10">
    <property type="entry name" value="Winged helix-like DNA-binding domain superfamily/Winged helix DNA-binding domain"/>
    <property type="match status" value="2"/>
</dbReference>
<dbReference type="InterPro" id="IPR005234">
    <property type="entry name" value="ScpB_csome_segregation"/>
</dbReference>
<keyword evidence="1 5" id="KW-0963">Cytoplasm</keyword>
<gene>
    <name evidence="5 7" type="primary">scpB</name>
    <name evidence="7" type="ORF">I6G68_06850</name>
    <name evidence="6" type="ORF">ODY43_08760</name>
</gene>
<dbReference type="GeneID" id="89333947"/>
<dbReference type="KEGG" id="aun:AWM73_03195"/>
<dbReference type="EMBL" id="CP065662">
    <property type="protein sequence ID" value="QPS01081.1"/>
    <property type="molecule type" value="Genomic_DNA"/>
</dbReference>
<dbReference type="OrthoDB" id="9806226at2"/>
<dbReference type="SUPFAM" id="SSF46785">
    <property type="entry name" value="Winged helix' DNA-binding domain"/>
    <property type="match status" value="2"/>
</dbReference>
<dbReference type="GO" id="GO:0006260">
    <property type="term" value="P:DNA replication"/>
    <property type="evidence" value="ECO:0007669"/>
    <property type="project" value="UniProtKB-UniRule"/>
</dbReference>
<dbReference type="PANTHER" id="PTHR34298:SF2">
    <property type="entry name" value="SEGREGATION AND CONDENSATION PROTEIN B"/>
    <property type="match status" value="1"/>
</dbReference>
<keyword evidence="3 5" id="KW-0159">Chromosome partition</keyword>
<evidence type="ECO:0000313" key="7">
    <source>
        <dbReference type="EMBL" id="QPS01081.1"/>
    </source>
</evidence>
<dbReference type="NCBIfam" id="TIGR00281">
    <property type="entry name" value="SMC-Scp complex subunit ScpB"/>
    <property type="match status" value="1"/>
</dbReference>
<sequence>MTIEGACESLLFVAGEEGLSLEELANLLDLSKEKVQYSLWNLDKKLKTDSQRGLELVCLGGRYQLLTQKIYADLIQKYAVSPFALKLSQQALETLAVIAYQGPITRLEIDEIRGVQSQAMIKRLLLHDLIEEAGRKEGPGRPILYQVTNYFYQYFGLNSIADLPDISSLLPEDEEDKGLFDEEGDK</sequence>
<reference evidence="7 8" key="1">
    <citation type="submission" date="2020-12" db="EMBL/GenBank/DDBJ databases">
        <title>FDA dAtabase for Regulatory Grade micrObial Sequences (FDA-ARGOS): Supporting development and validation of Infectious Disease Dx tests.</title>
        <authorList>
            <person name="Sproer C."/>
            <person name="Gronow S."/>
            <person name="Severitt S."/>
            <person name="Schroder I."/>
            <person name="Tallon L."/>
            <person name="Sadzewicz L."/>
            <person name="Zhao X."/>
            <person name="Boylan J."/>
            <person name="Ott S."/>
            <person name="Bowen H."/>
            <person name="Vavikolanu K."/>
            <person name="Mehta A."/>
            <person name="Aluvathingal J."/>
            <person name="Nadendla S."/>
            <person name="Lowell S."/>
            <person name="Myers T."/>
            <person name="Yan Y."/>
            <person name="Sichtig H."/>
        </authorList>
    </citation>
    <scope>NUCLEOTIDE SEQUENCE [LARGE SCALE GENOMIC DNA]</scope>
    <source>
        <strain evidence="7 8">FDAARGOS_911</strain>
    </source>
</reference>
<dbReference type="GO" id="GO:0051301">
    <property type="term" value="P:cell division"/>
    <property type="evidence" value="ECO:0007669"/>
    <property type="project" value="UniProtKB-KW"/>
</dbReference>
<dbReference type="Proteomes" id="UP001069145">
    <property type="component" value="Unassembled WGS sequence"/>
</dbReference>
<evidence type="ECO:0000313" key="9">
    <source>
        <dbReference type="Proteomes" id="UP001069145"/>
    </source>
</evidence>
<dbReference type="InterPro" id="IPR036390">
    <property type="entry name" value="WH_DNA-bd_sf"/>
</dbReference>
<evidence type="ECO:0000256" key="3">
    <source>
        <dbReference type="ARBA" id="ARBA00022829"/>
    </source>
</evidence>
<comment type="subunit">
    <text evidence="5">Homodimer. Homodimerization may be required to stabilize the binding of ScpA to the Smc head domains. Component of a cohesin-like complex composed of ScpA, ScpB and the Smc homodimer, in which ScpA and ScpB bind to the head domain of Smc. The presence of the three proteins is required for the association of the complex with DNA.</text>
</comment>
<evidence type="ECO:0000256" key="4">
    <source>
        <dbReference type="ARBA" id="ARBA00023306"/>
    </source>
</evidence>
<keyword evidence="4 5" id="KW-0131">Cell cycle</keyword>
<keyword evidence="2 5" id="KW-0132">Cell division</keyword>
<comment type="similarity">
    <text evidence="5">Belongs to the ScpB family.</text>
</comment>
<dbReference type="PANTHER" id="PTHR34298">
    <property type="entry name" value="SEGREGATION AND CONDENSATION PROTEIN B"/>
    <property type="match status" value="1"/>
</dbReference>
<evidence type="ECO:0000256" key="5">
    <source>
        <dbReference type="HAMAP-Rule" id="MF_01804"/>
    </source>
</evidence>
<dbReference type="PIRSF" id="PIRSF019345">
    <property type="entry name" value="ScpB"/>
    <property type="match status" value="1"/>
</dbReference>
<accession>A0A109RFP0</accession>
<dbReference type="Proteomes" id="UP000594771">
    <property type="component" value="Chromosome"/>
</dbReference>
<keyword evidence="9" id="KW-1185">Reference proteome</keyword>
<proteinExistence type="inferred from homology"/>
<comment type="function">
    <text evidence="5">Participates in chromosomal partition during cell division. May act via the formation of a condensin-like complex containing Smc and ScpA that pull DNA away from mid-cell into both cell halves.</text>
</comment>
<evidence type="ECO:0000256" key="1">
    <source>
        <dbReference type="ARBA" id="ARBA00022490"/>
    </source>
</evidence>
<dbReference type="GO" id="GO:0051304">
    <property type="term" value="P:chromosome separation"/>
    <property type="evidence" value="ECO:0007669"/>
    <property type="project" value="InterPro"/>
</dbReference>
<dbReference type="AlphaFoldDB" id="A0A109RFP0"/>
<evidence type="ECO:0000313" key="6">
    <source>
        <dbReference type="EMBL" id="MCY3054068.1"/>
    </source>
</evidence>
<evidence type="ECO:0000256" key="2">
    <source>
        <dbReference type="ARBA" id="ARBA00022618"/>
    </source>
</evidence>